<proteinExistence type="predicted"/>
<keyword evidence="2" id="KW-1185">Reference proteome</keyword>
<dbReference type="PANTHER" id="PTHR19288:SF95">
    <property type="entry name" value="D-GLYCEROL 3-PHOSPHATE PHOSPHATASE"/>
    <property type="match status" value="1"/>
</dbReference>
<dbReference type="GO" id="GO:0016787">
    <property type="term" value="F:hydrolase activity"/>
    <property type="evidence" value="ECO:0007669"/>
    <property type="project" value="UniProtKB-KW"/>
</dbReference>
<dbReference type="Gene3D" id="3.40.50.1000">
    <property type="entry name" value="HAD superfamily/HAD-like"/>
    <property type="match status" value="2"/>
</dbReference>
<gene>
    <name evidence="1" type="ORF">ACFP57_06460</name>
</gene>
<name>A0ABW1X3E0_9ACTN</name>
<organism evidence="1 2">
    <name type="scientific">Luteococcus sanguinis</name>
    <dbReference type="NCBI Taxonomy" id="174038"/>
    <lineage>
        <taxon>Bacteria</taxon>
        <taxon>Bacillati</taxon>
        <taxon>Actinomycetota</taxon>
        <taxon>Actinomycetes</taxon>
        <taxon>Propionibacteriales</taxon>
        <taxon>Propionibacteriaceae</taxon>
        <taxon>Luteococcus</taxon>
    </lineage>
</organism>
<comment type="caution">
    <text evidence="1">The sequence shown here is derived from an EMBL/GenBank/DDBJ whole genome shotgun (WGS) entry which is preliminary data.</text>
</comment>
<dbReference type="Pfam" id="PF13242">
    <property type="entry name" value="Hydrolase_like"/>
    <property type="match status" value="1"/>
</dbReference>
<dbReference type="Proteomes" id="UP001596266">
    <property type="component" value="Unassembled WGS sequence"/>
</dbReference>
<dbReference type="InterPro" id="IPR036412">
    <property type="entry name" value="HAD-like_sf"/>
</dbReference>
<dbReference type="SUPFAM" id="SSF56784">
    <property type="entry name" value="HAD-like"/>
    <property type="match status" value="1"/>
</dbReference>
<evidence type="ECO:0000313" key="2">
    <source>
        <dbReference type="Proteomes" id="UP001596266"/>
    </source>
</evidence>
<keyword evidence="1" id="KW-0378">Hydrolase</keyword>
<protein>
    <submittedName>
        <fullName evidence="1">HAD-IIA family hydrolase</fullName>
    </submittedName>
</protein>
<dbReference type="RefSeq" id="WP_343885587.1">
    <property type="nucleotide sequence ID" value="NZ_BAAAKI010000009.1"/>
</dbReference>
<accession>A0ABW1X3E0</accession>
<dbReference type="Pfam" id="PF13344">
    <property type="entry name" value="Hydrolase_6"/>
    <property type="match status" value="1"/>
</dbReference>
<reference evidence="2" key="1">
    <citation type="journal article" date="2019" name="Int. J. Syst. Evol. Microbiol.">
        <title>The Global Catalogue of Microorganisms (GCM) 10K type strain sequencing project: providing services to taxonomists for standard genome sequencing and annotation.</title>
        <authorList>
            <consortium name="The Broad Institute Genomics Platform"/>
            <consortium name="The Broad Institute Genome Sequencing Center for Infectious Disease"/>
            <person name="Wu L."/>
            <person name="Ma J."/>
        </authorList>
    </citation>
    <scope>NUCLEOTIDE SEQUENCE [LARGE SCALE GENOMIC DNA]</scope>
    <source>
        <strain evidence="2">CGMCC 1.15277</strain>
    </source>
</reference>
<evidence type="ECO:0000313" key="1">
    <source>
        <dbReference type="EMBL" id="MFC6396627.1"/>
    </source>
</evidence>
<sequence>MSDLIEGYEAALFDLDGVVYLGPEAVPGAAEGIDELRARGIQIGYVTNNAGRRPEVVVEHLNSLGVSASLADVVTSAQASAKMLADELPAGAKVLICGAQALADEVESVGLVPVWELDDEPAAVVQGYDPQMSWPRLDAAGHAIQRGALWFATNTDSTRPTNLGLVPGAGTQIDAIRHVVSVSPKVAGKPYPPLLEETMRRMDTQKCIFVGDRIDTDITGAVAVGIDSLMVFTGAHGVRDLLLADEASRPTAIGWDLRALLEPVREVEISDTSASCREQRAELVDDKVVLVTSPVGREAQLDALWAVLQLVWAGNGWDEAIPAQLDELH</sequence>
<dbReference type="EMBL" id="JBHSUA010000013">
    <property type="protein sequence ID" value="MFC6396627.1"/>
    <property type="molecule type" value="Genomic_DNA"/>
</dbReference>
<dbReference type="NCBIfam" id="TIGR01460">
    <property type="entry name" value="HAD-SF-IIA"/>
    <property type="match status" value="1"/>
</dbReference>
<dbReference type="InterPro" id="IPR023214">
    <property type="entry name" value="HAD_sf"/>
</dbReference>
<dbReference type="InterPro" id="IPR006357">
    <property type="entry name" value="HAD-SF_hydro_IIA"/>
</dbReference>
<dbReference type="PANTHER" id="PTHR19288">
    <property type="entry name" value="4-NITROPHENYLPHOSPHATASE-RELATED"/>
    <property type="match status" value="1"/>
</dbReference>